<feature type="transmembrane region" description="Helical" evidence="6">
    <location>
        <begin position="405"/>
        <end position="421"/>
    </location>
</feature>
<evidence type="ECO:0000256" key="6">
    <source>
        <dbReference type="SAM" id="Phobius"/>
    </source>
</evidence>
<keyword evidence="3 6" id="KW-1133">Transmembrane helix</keyword>
<feature type="compositionally biased region" description="Polar residues" evidence="5">
    <location>
        <begin position="774"/>
        <end position="794"/>
    </location>
</feature>
<evidence type="ECO:0000256" key="4">
    <source>
        <dbReference type="ARBA" id="ARBA00023136"/>
    </source>
</evidence>
<feature type="transmembrane region" description="Helical" evidence="6">
    <location>
        <begin position="127"/>
        <end position="145"/>
    </location>
</feature>
<protein>
    <submittedName>
        <fullName evidence="8">Uncharacterized protein</fullName>
    </submittedName>
</protein>
<feature type="compositionally biased region" description="Basic and acidic residues" evidence="5">
    <location>
        <begin position="546"/>
        <end position="574"/>
    </location>
</feature>
<dbReference type="RefSeq" id="WP_253268746.1">
    <property type="nucleotide sequence ID" value="NZ_CP092751.1"/>
</dbReference>
<gene>
    <name evidence="8" type="ORF">MKF32_20340</name>
</gene>
<evidence type="ECO:0000256" key="5">
    <source>
        <dbReference type="SAM" id="MobiDB-lite"/>
    </source>
</evidence>
<feature type="compositionally biased region" description="Basic and acidic residues" evidence="5">
    <location>
        <begin position="696"/>
        <end position="705"/>
    </location>
</feature>
<accession>A0ABY4XZ04</accession>
<keyword evidence="4 6" id="KW-0472">Membrane</keyword>
<feature type="chain" id="PRO_5046682534" evidence="7">
    <location>
        <begin position="26"/>
        <end position="816"/>
    </location>
</feature>
<evidence type="ECO:0000256" key="1">
    <source>
        <dbReference type="ARBA" id="ARBA00004141"/>
    </source>
</evidence>
<feature type="transmembrane region" description="Helical" evidence="6">
    <location>
        <begin position="372"/>
        <end position="393"/>
    </location>
</feature>
<keyword evidence="7" id="KW-0732">Signal</keyword>
<dbReference type="InterPro" id="IPR000515">
    <property type="entry name" value="MetI-like"/>
</dbReference>
<dbReference type="Proteomes" id="UP001057348">
    <property type="component" value="Chromosome"/>
</dbReference>
<feature type="compositionally biased region" description="Polar residues" evidence="5">
    <location>
        <begin position="706"/>
        <end position="725"/>
    </location>
</feature>
<feature type="compositionally biased region" description="Basic and acidic residues" evidence="5">
    <location>
        <begin position="734"/>
        <end position="758"/>
    </location>
</feature>
<dbReference type="EMBL" id="CP092751">
    <property type="protein sequence ID" value="USP95503.1"/>
    <property type="molecule type" value="Genomic_DNA"/>
</dbReference>
<name>A0ABY4XZ04_BACVA</name>
<proteinExistence type="predicted"/>
<comment type="subcellular location">
    <subcellularLocation>
        <location evidence="1">Membrane</location>
        <topology evidence="1">Multi-pass membrane protein</topology>
    </subcellularLocation>
</comment>
<evidence type="ECO:0000256" key="3">
    <source>
        <dbReference type="ARBA" id="ARBA00022989"/>
    </source>
</evidence>
<feature type="transmembrane region" description="Helical" evidence="6">
    <location>
        <begin position="157"/>
        <end position="177"/>
    </location>
</feature>
<organism evidence="8 9">
    <name type="scientific">Bacillus vallismortis</name>
    <dbReference type="NCBI Taxonomy" id="72361"/>
    <lineage>
        <taxon>Bacteria</taxon>
        <taxon>Bacillati</taxon>
        <taxon>Bacillota</taxon>
        <taxon>Bacilli</taxon>
        <taxon>Bacillales</taxon>
        <taxon>Bacillaceae</taxon>
        <taxon>Bacillus</taxon>
    </lineage>
</organism>
<feature type="compositionally biased region" description="Polar residues" evidence="5">
    <location>
        <begin position="494"/>
        <end position="508"/>
    </location>
</feature>
<feature type="compositionally biased region" description="Basic and acidic residues" evidence="5">
    <location>
        <begin position="599"/>
        <end position="614"/>
    </location>
</feature>
<keyword evidence="9" id="KW-1185">Reference proteome</keyword>
<feature type="compositionally biased region" description="Polar residues" evidence="5">
    <location>
        <begin position="621"/>
        <end position="630"/>
    </location>
</feature>
<feature type="transmembrane region" description="Helical" evidence="6">
    <location>
        <begin position="338"/>
        <end position="360"/>
    </location>
</feature>
<feature type="signal peptide" evidence="7">
    <location>
        <begin position="1"/>
        <end position="25"/>
    </location>
</feature>
<feature type="compositionally biased region" description="Basic and acidic residues" evidence="5">
    <location>
        <begin position="648"/>
        <end position="687"/>
    </location>
</feature>
<evidence type="ECO:0000313" key="9">
    <source>
        <dbReference type="Proteomes" id="UP001057348"/>
    </source>
</evidence>
<keyword evidence="2 6" id="KW-0812">Transmembrane</keyword>
<sequence length="816" mass="90522">MVVMKKRRILIVSAIVLLFLTVASAVTVFSAEGDTTTQPKVEKAGGVELKVKRFPISRYQANNEASGDLIKGAFVGLTNVTFSFAGNIVRVVDAGMDILYNLQPIDEFANSITNVSKSVYKTLKKNFGEALFIFTCGYVVYLFCVRGSAKEAMRRSILFICVMVIGGLWMSNAGYYMKALNALSVEAQGKLLTAGNGLVGIVQDEGNFADSSAIEKGKEMEGTVAVMRNLYFDIALMKPFLIVNFGETSEAKINERGDPKSKLSRVDKLLSYKLSKDGEEAKKDYIDDDEIKKYENESMTSGNVFNQLGESFIAVVASIVIGIPFLALAFFNFLLQIIALVIVFFVPFAFILAYVPQLAYSGFVTLGRLGSVYLLKAMLGVIVLFVYVICFMVDTLIPPNGFGKYLLNVTVLALILWIGFVKRDAIIKFVTAGKVVSVDNNMLENMRQNVVQPAWENAKRVGGALSTGTAGTFTNFAKNFRGRKDSSDADGVTGASNGSVGNSPSGTTMGYDHTHAIARTPQKETATGIASHNSRILKRNPQTLSKEQEKQKEAFANAKENKQQSHLDRLRKDGINSPMLKDALNEGNEDLSKRAPILQDKKDESARTDQKEYVEQFLKQPDNQQQNEDASLQYEEETTSNRAPVLQENEKDTERTDQKAYVYEEHNQNPEIDKQQDFAVQKDDSVSKSEPVAQEKTTEIKRSDQKVMTNQSEPQLGFESPQSAKVENLPIANNERKIKPSEPAKVHSDGIRAEKKQMDAPASESKAVSREKQPSSQTIKRTEQSVNTFEQVSLNDIGRRTSSKVEDRLRRDERTR</sequence>
<evidence type="ECO:0000256" key="2">
    <source>
        <dbReference type="ARBA" id="ARBA00022692"/>
    </source>
</evidence>
<dbReference type="NCBIfam" id="NF046089">
    <property type="entry name" value="CD3337_EF1877"/>
    <property type="match status" value="1"/>
</dbReference>
<evidence type="ECO:0000313" key="8">
    <source>
        <dbReference type="EMBL" id="USP95503.1"/>
    </source>
</evidence>
<feature type="compositionally biased region" description="Polar residues" evidence="5">
    <location>
        <begin position="523"/>
        <end position="545"/>
    </location>
</feature>
<reference evidence="8" key="1">
    <citation type="submission" date="2022-02" db="EMBL/GenBank/DDBJ databases">
        <title>Draft Genome Sequence of Bacillus vallismortis Strain BL01, Isolated from Artemisia lerchiana Web. Roots.</title>
        <authorList>
            <person name="Chebotar V.K."/>
            <person name="Gancheva M.S."/>
            <person name="Chizhevskaya E.P."/>
            <person name="Komarova O.V."/>
            <person name="Baganova M.E."/>
            <person name="Zaplatkin A.N."/>
            <person name="Pishchik V.N."/>
        </authorList>
    </citation>
    <scope>NUCLEOTIDE SEQUENCE</scope>
    <source>
        <strain evidence="8">BL01</strain>
    </source>
</reference>
<feature type="compositionally biased region" description="Basic and acidic residues" evidence="5">
    <location>
        <begin position="797"/>
        <end position="816"/>
    </location>
</feature>
<dbReference type="InterPro" id="IPR058112">
    <property type="entry name" value="CD3337_EF1877-like"/>
</dbReference>
<evidence type="ECO:0000256" key="7">
    <source>
        <dbReference type="SAM" id="SignalP"/>
    </source>
</evidence>
<feature type="region of interest" description="Disordered" evidence="5">
    <location>
        <begin position="484"/>
        <end position="816"/>
    </location>
</feature>
<dbReference type="CDD" id="cd06261">
    <property type="entry name" value="TM_PBP2"/>
    <property type="match status" value="1"/>
</dbReference>
<feature type="transmembrane region" description="Helical" evidence="6">
    <location>
        <begin position="311"/>
        <end position="331"/>
    </location>
</feature>